<feature type="binding site" evidence="5">
    <location>
        <position position="208"/>
    </location>
    <ligand>
        <name>S-adenosyl-L-methionine</name>
        <dbReference type="ChEBI" id="CHEBI:59789"/>
    </ligand>
</feature>
<feature type="binding site" evidence="5">
    <location>
        <position position="128"/>
    </location>
    <ligand>
        <name>S-adenosyl-L-methionine</name>
        <dbReference type="ChEBI" id="CHEBI:59789"/>
    </ligand>
</feature>
<dbReference type="InterPro" id="IPR010233">
    <property type="entry name" value="UbiG_MeTrfase"/>
</dbReference>
<keyword evidence="5" id="KW-0472">Membrane</keyword>
<dbReference type="EC" id="2.1.1.-" evidence="5"/>
<sequence>MALSSRPSMALLRQLRRVRPSTLPRAAAAGAASPPAATCARRLQSTTESSSSSSQPESPSSFSSVNASEVSHFNALASSWWDPHGPSRPLHLMNPLRHDFIRTCRASQADYAPDDAFSPRRLRYLDVGCGGGIFAESAARLPSTASVTAVDPSPEVLAVARAHAARDPALVLPAGEDGLPRLRYVAGTVETLPAPASAEELYDVVSLFEVVEHVDSPAAFLERCGALVRPGGWLVLSTIARTWTSWLVTNVVAEDILGAVPRGTHDWRKYINEEEMRAFFARGKGWGEPLVMGVVYVPGLGWKEVPGSEKIGNYFFGVRKEA</sequence>
<keyword evidence="2 5" id="KW-0808">Transferase</keyword>
<evidence type="ECO:0000256" key="6">
    <source>
        <dbReference type="SAM" id="MobiDB-lite"/>
    </source>
</evidence>
<dbReference type="PANTHER" id="PTHR43464:SF19">
    <property type="entry name" value="UBIQUINONE BIOSYNTHESIS O-METHYLTRANSFERASE, MITOCHONDRIAL"/>
    <property type="match status" value="1"/>
</dbReference>
<comment type="pathway">
    <text evidence="5">Cofactor biosynthesis; ubiquinone biosynthesis.</text>
</comment>
<dbReference type="EC" id="2.1.1.114" evidence="5"/>
<dbReference type="GO" id="GO:0046872">
    <property type="term" value="F:metal ion binding"/>
    <property type="evidence" value="ECO:0007669"/>
    <property type="project" value="UniProtKB-KW"/>
</dbReference>
<dbReference type="NCBIfam" id="TIGR01983">
    <property type="entry name" value="UbiG"/>
    <property type="match status" value="1"/>
</dbReference>
<feature type="region of interest" description="Disordered" evidence="6">
    <location>
        <begin position="22"/>
        <end position="64"/>
    </location>
</feature>
<dbReference type="CDD" id="cd02440">
    <property type="entry name" value="AdoMet_MTases"/>
    <property type="match status" value="1"/>
</dbReference>
<feature type="binding site" evidence="5">
    <location>
        <position position="97"/>
    </location>
    <ligand>
        <name>S-adenosyl-L-methionine</name>
        <dbReference type="ChEBI" id="CHEBI:59789"/>
    </ligand>
</feature>
<name>A0AA38RBY5_9PEZI</name>
<proteinExistence type="inferred from homology"/>
<comment type="catalytic activity">
    <reaction evidence="5">
        <text>a 3-demethylubiquinol + S-adenosyl-L-methionine = a ubiquinol + S-adenosyl-L-homocysteine + H(+)</text>
        <dbReference type="Rhea" id="RHEA:44380"/>
        <dbReference type="Rhea" id="RHEA-COMP:9566"/>
        <dbReference type="Rhea" id="RHEA-COMP:10914"/>
        <dbReference type="ChEBI" id="CHEBI:15378"/>
        <dbReference type="ChEBI" id="CHEBI:17976"/>
        <dbReference type="ChEBI" id="CHEBI:57856"/>
        <dbReference type="ChEBI" id="CHEBI:59789"/>
        <dbReference type="ChEBI" id="CHEBI:84422"/>
        <dbReference type="EC" id="2.1.1.64"/>
    </reaction>
</comment>
<dbReference type="Proteomes" id="UP001174694">
    <property type="component" value="Unassembled WGS sequence"/>
</dbReference>
<evidence type="ECO:0000256" key="4">
    <source>
        <dbReference type="ARBA" id="ARBA00022691"/>
    </source>
</evidence>
<evidence type="ECO:0000256" key="5">
    <source>
        <dbReference type="HAMAP-Rule" id="MF_03190"/>
    </source>
</evidence>
<dbReference type="HAMAP" id="MF_00472">
    <property type="entry name" value="UbiG"/>
    <property type="match status" value="1"/>
</dbReference>
<comment type="subcellular location">
    <subcellularLocation>
        <location evidence="5">Mitochondrion inner membrane</location>
        <topology evidence="5">Peripheral membrane protein</topology>
        <orientation evidence="5">Matrix side</orientation>
    </subcellularLocation>
</comment>
<dbReference type="GO" id="GO:0031314">
    <property type="term" value="C:extrinsic component of mitochondrial inner membrane"/>
    <property type="evidence" value="ECO:0007669"/>
    <property type="project" value="UniProtKB-UniRule"/>
</dbReference>
<dbReference type="AlphaFoldDB" id="A0AA38RBY5"/>
<evidence type="ECO:0000313" key="7">
    <source>
        <dbReference type="EMBL" id="KAJ9142326.1"/>
    </source>
</evidence>
<dbReference type="EC" id="2.1.1.64" evidence="5"/>
<gene>
    <name evidence="5" type="primary">COQ3</name>
    <name evidence="7" type="ORF">NKR23_g7314</name>
</gene>
<organism evidence="7 8">
    <name type="scientific">Pleurostoma richardsiae</name>
    <dbReference type="NCBI Taxonomy" id="41990"/>
    <lineage>
        <taxon>Eukaryota</taxon>
        <taxon>Fungi</taxon>
        <taxon>Dikarya</taxon>
        <taxon>Ascomycota</taxon>
        <taxon>Pezizomycotina</taxon>
        <taxon>Sordariomycetes</taxon>
        <taxon>Sordariomycetidae</taxon>
        <taxon>Calosphaeriales</taxon>
        <taxon>Pleurostomataceae</taxon>
        <taxon>Pleurostoma</taxon>
    </lineage>
</organism>
<dbReference type="GO" id="GO:0032259">
    <property type="term" value="P:methylation"/>
    <property type="evidence" value="ECO:0007669"/>
    <property type="project" value="UniProtKB-KW"/>
</dbReference>
<keyword evidence="4 5" id="KW-0949">S-adenosyl-L-methionine</keyword>
<dbReference type="EMBL" id="JANBVO010000022">
    <property type="protein sequence ID" value="KAJ9142326.1"/>
    <property type="molecule type" value="Genomic_DNA"/>
</dbReference>
<evidence type="ECO:0000313" key="8">
    <source>
        <dbReference type="Proteomes" id="UP001174694"/>
    </source>
</evidence>
<dbReference type="InterPro" id="IPR029063">
    <property type="entry name" value="SAM-dependent_MTases_sf"/>
</dbReference>
<feature type="compositionally biased region" description="Low complexity" evidence="6">
    <location>
        <begin position="24"/>
        <end position="64"/>
    </location>
</feature>
<comment type="catalytic activity">
    <reaction evidence="5">
        <text>a 3,4-dihydroxy-5-(all-trans-polyprenyl)benzoate + S-adenosyl-L-methionine = a 4-hydroxy-3-methoxy-5-(all-trans-polyprenyl)benzoate + S-adenosyl-L-homocysteine + H(+)</text>
        <dbReference type="Rhea" id="RHEA:44452"/>
        <dbReference type="Rhea" id="RHEA-COMP:10930"/>
        <dbReference type="Rhea" id="RHEA-COMP:10931"/>
        <dbReference type="ChEBI" id="CHEBI:15378"/>
        <dbReference type="ChEBI" id="CHEBI:57856"/>
        <dbReference type="ChEBI" id="CHEBI:59789"/>
        <dbReference type="ChEBI" id="CHEBI:64694"/>
        <dbReference type="ChEBI" id="CHEBI:84443"/>
        <dbReference type="EC" id="2.1.1.114"/>
    </reaction>
</comment>
<evidence type="ECO:0000256" key="3">
    <source>
        <dbReference type="ARBA" id="ARBA00022688"/>
    </source>
</evidence>
<comment type="catalytic activity">
    <reaction evidence="5">
        <text>a 3-demethylubiquinone + S-adenosyl-L-methionine = a ubiquinone + S-adenosyl-L-homocysteine</text>
        <dbReference type="Rhea" id="RHEA:81215"/>
        <dbReference type="Rhea" id="RHEA-COMP:9565"/>
        <dbReference type="Rhea" id="RHEA-COMP:19654"/>
        <dbReference type="ChEBI" id="CHEBI:16389"/>
        <dbReference type="ChEBI" id="CHEBI:57856"/>
        <dbReference type="ChEBI" id="CHEBI:59789"/>
        <dbReference type="ChEBI" id="CHEBI:231825"/>
    </reaction>
</comment>
<dbReference type="GO" id="GO:0061542">
    <property type="term" value="F:3-demethylubiquinol 3-O-methyltransferase activity"/>
    <property type="evidence" value="ECO:0007669"/>
    <property type="project" value="UniProtKB-UniRule"/>
</dbReference>
<protein>
    <recommendedName>
        <fullName evidence="5">Ubiquinone biosynthesis O-methyltransferase, mitochondrial</fullName>
    </recommendedName>
    <alternativeName>
        <fullName evidence="5">3-demethylubiquinol 3-O-methyltransferase</fullName>
        <ecNumber evidence="5">2.1.1.64</ecNumber>
    </alternativeName>
    <alternativeName>
        <fullName evidence="5">3-demethylubiquinone 3-O-methyltransferase</fullName>
        <ecNumber evidence="5">2.1.1.-</ecNumber>
    </alternativeName>
    <alternativeName>
        <fullName evidence="5">Polyprenyldihydroxybenzoate methyltransferase</fullName>
        <ecNumber evidence="5">2.1.1.114</ecNumber>
    </alternativeName>
</protein>
<comment type="function">
    <text evidence="5">O-methyltransferase required for two non-consecutive steps during ubiquinone biosynthesis. Catalyzes the 2 O-methylation of 3,4-dihydroxy-5-(all-trans-polyprenyl)benzoic acid into 4-hydroxy-3-methoxy-5-(all-trans-polyprenyl)benzoic acid. Also catalyzes the last step of ubiquinone biosynthesis by mediating methylation of 3-demethylubiquinone into ubiquinone. Also able to mediate the methylation of 3-demethylubiquinol into ubiquinol.</text>
</comment>
<keyword evidence="1 5" id="KW-0489">Methyltransferase</keyword>
<keyword evidence="5" id="KW-0999">Mitochondrion inner membrane</keyword>
<comment type="similarity">
    <text evidence="5">Belongs to the class I-like SAM-binding methyltransferase superfamily. UbiG/COQ3 family.</text>
</comment>
<keyword evidence="5" id="KW-0460">Magnesium</keyword>
<comment type="caution">
    <text evidence="7">The sequence shown here is derived from an EMBL/GenBank/DDBJ whole genome shotgun (WGS) entry which is preliminary data.</text>
</comment>
<keyword evidence="8" id="KW-1185">Reference proteome</keyword>
<dbReference type="Pfam" id="PF13489">
    <property type="entry name" value="Methyltransf_23"/>
    <property type="match status" value="1"/>
</dbReference>
<keyword evidence="5" id="KW-0479">Metal-binding</keyword>
<comment type="subunit">
    <text evidence="5">Component of a multi-subunit COQ enzyme complex, composed of at least COQ3, COQ4, COQ5, COQ6, COQ7 and COQ9.</text>
</comment>
<dbReference type="Gene3D" id="3.40.50.150">
    <property type="entry name" value="Vaccinia Virus protein VP39"/>
    <property type="match status" value="1"/>
</dbReference>
<dbReference type="SUPFAM" id="SSF53335">
    <property type="entry name" value="S-adenosyl-L-methionine-dependent methyltransferases"/>
    <property type="match status" value="1"/>
</dbReference>
<dbReference type="PANTHER" id="PTHR43464">
    <property type="entry name" value="METHYLTRANSFERASE"/>
    <property type="match status" value="1"/>
</dbReference>
<keyword evidence="3 5" id="KW-0831">Ubiquinone biosynthesis</keyword>
<accession>A0AA38RBY5</accession>
<dbReference type="GO" id="GO:0010420">
    <property type="term" value="F:polyprenyldihydroxybenzoate methyltransferase activity"/>
    <property type="evidence" value="ECO:0007669"/>
    <property type="project" value="UniProtKB-UniRule"/>
</dbReference>
<feature type="binding site" evidence="5">
    <location>
        <position position="209"/>
    </location>
    <ligand>
        <name>Mg(2+)</name>
        <dbReference type="ChEBI" id="CHEBI:18420"/>
    </ligand>
</feature>
<comment type="cofactor">
    <cofactor evidence="5">
        <name>Mg(2+)</name>
        <dbReference type="ChEBI" id="CHEBI:18420"/>
    </cofactor>
</comment>
<reference evidence="7" key="1">
    <citation type="submission" date="2022-07" db="EMBL/GenBank/DDBJ databases">
        <title>Fungi with potential for degradation of polypropylene.</title>
        <authorList>
            <person name="Gostincar C."/>
        </authorList>
    </citation>
    <scope>NUCLEOTIDE SEQUENCE</scope>
    <source>
        <strain evidence="7">EXF-13308</strain>
    </source>
</reference>
<evidence type="ECO:0000256" key="2">
    <source>
        <dbReference type="ARBA" id="ARBA00022679"/>
    </source>
</evidence>
<feature type="binding site" evidence="5">
    <location>
        <position position="212"/>
    </location>
    <ligand>
        <name>Mg(2+)</name>
        <dbReference type="ChEBI" id="CHEBI:18420"/>
    </ligand>
</feature>
<feature type="binding site" evidence="5">
    <location>
        <position position="151"/>
    </location>
    <ligand>
        <name>S-adenosyl-L-methionine</name>
        <dbReference type="ChEBI" id="CHEBI:59789"/>
    </ligand>
</feature>
<evidence type="ECO:0000256" key="1">
    <source>
        <dbReference type="ARBA" id="ARBA00022603"/>
    </source>
</evidence>
<keyword evidence="5" id="KW-0496">Mitochondrion</keyword>
<feature type="binding site" evidence="5">
    <location>
        <position position="213"/>
    </location>
    <ligand>
        <name>Mg(2+)</name>
        <dbReference type="ChEBI" id="CHEBI:18420"/>
    </ligand>
</feature>